<dbReference type="Proteomes" id="UP000249218">
    <property type="component" value="Unassembled WGS sequence"/>
</dbReference>
<dbReference type="SMART" id="SM00980">
    <property type="entry name" value="THAP"/>
    <property type="match status" value="2"/>
</dbReference>
<name>A0A2W1BBE0_HELAM</name>
<dbReference type="SMART" id="SM00692">
    <property type="entry name" value="DM3"/>
    <property type="match status" value="2"/>
</dbReference>
<protein>
    <recommendedName>
        <fullName evidence="6">THAP-type domain-containing protein</fullName>
    </recommendedName>
</protein>
<keyword evidence="2 5" id="KW-0863">Zinc-finger</keyword>
<dbReference type="PANTHER" id="PTHR46600:SF11">
    <property type="entry name" value="THAP DOMAIN-CONTAINING PROTEIN 10"/>
    <property type="match status" value="1"/>
</dbReference>
<evidence type="ECO:0000256" key="1">
    <source>
        <dbReference type="ARBA" id="ARBA00022723"/>
    </source>
</evidence>
<feature type="domain" description="THAP-type" evidence="6">
    <location>
        <begin position="1"/>
        <end position="83"/>
    </location>
</feature>
<dbReference type="EMBL" id="KZ150504">
    <property type="protein sequence ID" value="PZC70657.1"/>
    <property type="molecule type" value="Genomic_DNA"/>
</dbReference>
<dbReference type="InterPro" id="IPR026516">
    <property type="entry name" value="THAP1/10"/>
</dbReference>
<dbReference type="OrthoDB" id="7490359at2759"/>
<dbReference type="PROSITE" id="PS50950">
    <property type="entry name" value="ZF_THAP"/>
    <property type="match status" value="2"/>
</dbReference>
<keyword evidence="1" id="KW-0479">Metal-binding</keyword>
<evidence type="ECO:0000256" key="5">
    <source>
        <dbReference type="PROSITE-ProRule" id="PRU00309"/>
    </source>
</evidence>
<accession>A0A2W1BBE0</accession>
<keyword evidence="4 5" id="KW-0238">DNA-binding</keyword>
<keyword evidence="8" id="KW-1185">Reference proteome</keyword>
<keyword evidence="3" id="KW-0862">Zinc</keyword>
<organism evidence="7 8">
    <name type="scientific">Helicoverpa armigera</name>
    <name type="common">Cotton bollworm</name>
    <name type="synonym">Heliothis armigera</name>
    <dbReference type="NCBI Taxonomy" id="29058"/>
    <lineage>
        <taxon>Eukaryota</taxon>
        <taxon>Metazoa</taxon>
        <taxon>Ecdysozoa</taxon>
        <taxon>Arthropoda</taxon>
        <taxon>Hexapoda</taxon>
        <taxon>Insecta</taxon>
        <taxon>Pterygota</taxon>
        <taxon>Neoptera</taxon>
        <taxon>Endopterygota</taxon>
        <taxon>Lepidoptera</taxon>
        <taxon>Glossata</taxon>
        <taxon>Ditrysia</taxon>
        <taxon>Noctuoidea</taxon>
        <taxon>Noctuidae</taxon>
        <taxon>Heliothinae</taxon>
        <taxon>Helicoverpa</taxon>
    </lineage>
</organism>
<evidence type="ECO:0000256" key="2">
    <source>
        <dbReference type="ARBA" id="ARBA00022771"/>
    </source>
</evidence>
<dbReference type="PANTHER" id="PTHR46600">
    <property type="entry name" value="THAP DOMAIN-CONTAINING"/>
    <property type="match status" value="1"/>
</dbReference>
<evidence type="ECO:0000256" key="3">
    <source>
        <dbReference type="ARBA" id="ARBA00022833"/>
    </source>
</evidence>
<dbReference type="AlphaFoldDB" id="A0A2W1BBE0"/>
<sequence>MSSKRCCVPQCSETLGSQRLHWFPNPEKDIARFRIWVHTIGGEILSLSNEDIYKLRRVCHAHFEEKFCCLNRRISNIAIPTLLIPDPLSISKCMYTDRRPFRAVENLSSTSKGVLHKFPNPSIESERFKKWVQSVGDTVKKFDDIFIYNNRRVCRRHFAPVFHYPKNRLSKLAIPTLFIEGNLYILLLLSCR</sequence>
<dbReference type="InterPro" id="IPR006612">
    <property type="entry name" value="THAP_Znf"/>
</dbReference>
<dbReference type="GO" id="GO:0043565">
    <property type="term" value="F:sequence-specific DNA binding"/>
    <property type="evidence" value="ECO:0007669"/>
    <property type="project" value="InterPro"/>
</dbReference>
<dbReference type="Pfam" id="PF05485">
    <property type="entry name" value="THAP"/>
    <property type="match status" value="2"/>
</dbReference>
<proteinExistence type="predicted"/>
<evidence type="ECO:0000313" key="8">
    <source>
        <dbReference type="Proteomes" id="UP000249218"/>
    </source>
</evidence>
<gene>
    <name evidence="7" type="primary">HaOG215315</name>
    <name evidence="7" type="ORF">B5X24_HaOG215315</name>
</gene>
<feature type="domain" description="THAP-type" evidence="6">
    <location>
        <begin position="84"/>
        <end position="178"/>
    </location>
</feature>
<dbReference type="GO" id="GO:0008270">
    <property type="term" value="F:zinc ion binding"/>
    <property type="evidence" value="ECO:0007669"/>
    <property type="project" value="UniProtKB-KW"/>
</dbReference>
<reference evidence="7 8" key="1">
    <citation type="journal article" date="2017" name="BMC Biol.">
        <title>Genomic innovations, transcriptional plasticity and gene loss underlying the evolution and divergence of two highly polyphagous and invasive Helicoverpa pest species.</title>
        <authorList>
            <person name="Pearce S.L."/>
            <person name="Clarke D.F."/>
            <person name="East P.D."/>
            <person name="Elfekih S."/>
            <person name="Gordon K.H."/>
            <person name="Jermiin L.S."/>
            <person name="McGaughran A."/>
            <person name="Oakeshott J.G."/>
            <person name="Papanikolaou A."/>
            <person name="Perera O.P."/>
            <person name="Rane R.V."/>
            <person name="Richards S."/>
            <person name="Tay W.T."/>
            <person name="Walsh T.K."/>
            <person name="Anderson A."/>
            <person name="Anderson C.J."/>
            <person name="Asgari S."/>
            <person name="Board P.G."/>
            <person name="Bretschneider A."/>
            <person name="Campbell P.M."/>
            <person name="Chertemps T."/>
            <person name="Christeller J.T."/>
            <person name="Coppin C.W."/>
            <person name="Downes S.J."/>
            <person name="Duan G."/>
            <person name="Farnsworth C.A."/>
            <person name="Good R.T."/>
            <person name="Han L.B."/>
            <person name="Han Y.C."/>
            <person name="Hatje K."/>
            <person name="Horne I."/>
            <person name="Huang Y.P."/>
            <person name="Hughes D.S."/>
            <person name="Jacquin-Joly E."/>
            <person name="James W."/>
            <person name="Jhangiani S."/>
            <person name="Kollmar M."/>
            <person name="Kuwar S.S."/>
            <person name="Li S."/>
            <person name="Liu N.Y."/>
            <person name="Maibeche M.T."/>
            <person name="Miller J.R."/>
            <person name="Montagne N."/>
            <person name="Perry T."/>
            <person name="Qu J."/>
            <person name="Song S.V."/>
            <person name="Sutton G.G."/>
            <person name="Vogel H."/>
            <person name="Walenz B.P."/>
            <person name="Xu W."/>
            <person name="Zhang H.J."/>
            <person name="Zou Z."/>
            <person name="Batterham P."/>
            <person name="Edwards O.R."/>
            <person name="Feyereisen R."/>
            <person name="Gibbs R.A."/>
            <person name="Heckel D.G."/>
            <person name="McGrath A."/>
            <person name="Robin C."/>
            <person name="Scherer S.E."/>
            <person name="Worley K.C."/>
            <person name="Wu Y.D."/>
        </authorList>
    </citation>
    <scope>NUCLEOTIDE SEQUENCE [LARGE SCALE GENOMIC DNA]</scope>
    <source>
        <strain evidence="7">Harm_GR_Male_#8</strain>
        <tissue evidence="7">Whole organism</tissue>
    </source>
</reference>
<dbReference type="SUPFAM" id="SSF57716">
    <property type="entry name" value="Glucocorticoid receptor-like (DNA-binding domain)"/>
    <property type="match status" value="2"/>
</dbReference>
<evidence type="ECO:0000313" key="7">
    <source>
        <dbReference type="EMBL" id="PZC70657.1"/>
    </source>
</evidence>
<evidence type="ECO:0000256" key="4">
    <source>
        <dbReference type="ARBA" id="ARBA00023125"/>
    </source>
</evidence>
<evidence type="ECO:0000259" key="6">
    <source>
        <dbReference type="PROSITE" id="PS50950"/>
    </source>
</evidence>